<reference evidence="1 2" key="1">
    <citation type="submission" date="2018-06" db="EMBL/GenBank/DDBJ databases">
        <authorList>
            <consortium name="Pathogen Informatics"/>
            <person name="Doyle S."/>
        </authorList>
    </citation>
    <scope>NUCLEOTIDE SEQUENCE [LARGE SCALE GENOMIC DNA]</scope>
    <source>
        <strain evidence="1 2">NCTC11685</strain>
    </source>
</reference>
<dbReference type="AlphaFoldDB" id="A0A7H4PHR3"/>
<proteinExistence type="predicted"/>
<dbReference type="Proteomes" id="UP000254863">
    <property type="component" value="Unassembled WGS sequence"/>
</dbReference>
<organism evidence="1 2">
    <name type="scientific">Klebsiella michiganensis</name>
    <dbReference type="NCBI Taxonomy" id="1134687"/>
    <lineage>
        <taxon>Bacteria</taxon>
        <taxon>Pseudomonadati</taxon>
        <taxon>Pseudomonadota</taxon>
        <taxon>Gammaproteobacteria</taxon>
        <taxon>Enterobacterales</taxon>
        <taxon>Enterobacteriaceae</taxon>
        <taxon>Klebsiella/Raoultella group</taxon>
        <taxon>Klebsiella</taxon>
    </lineage>
</organism>
<sequence>MSNILIINGAKKFAHSNGQLNDTLTEVADGYLRDAGA</sequence>
<protein>
    <submittedName>
        <fullName evidence="1">Modulator of drug activity B</fullName>
    </submittedName>
</protein>
<comment type="caution">
    <text evidence="1">The sequence shown here is derived from an EMBL/GenBank/DDBJ whole genome shotgun (WGS) entry which is preliminary data.</text>
</comment>
<dbReference type="Gene3D" id="3.40.50.360">
    <property type="match status" value="1"/>
</dbReference>
<accession>A0A7H4PHR3</accession>
<name>A0A7H4PHR3_9ENTR</name>
<evidence type="ECO:0000313" key="1">
    <source>
        <dbReference type="EMBL" id="STW72068.1"/>
    </source>
</evidence>
<gene>
    <name evidence="1" type="primary">mdaB_2</name>
    <name evidence="1" type="ORF">NCTC11685_05222</name>
</gene>
<dbReference type="EMBL" id="UGMS01000002">
    <property type="protein sequence ID" value="STW72068.1"/>
    <property type="molecule type" value="Genomic_DNA"/>
</dbReference>
<evidence type="ECO:0000313" key="2">
    <source>
        <dbReference type="Proteomes" id="UP000254863"/>
    </source>
</evidence>
<dbReference type="InterPro" id="IPR029039">
    <property type="entry name" value="Flavoprotein-like_sf"/>
</dbReference>